<gene>
    <name evidence="2" type="ORF">GCM10022276_22250</name>
</gene>
<sequence length="185" mass="19987">MNTFWDYFCPLLAVGLVIGLLSGLRAFPFPKGKSKEDMAGDPTLLAGYKRKRLTALVIGAGVSIAAAAIWHGPLGAADRFVAQVQSNIRLSLTSWEMPQVSGQLHHGPLTRHVRLSGQADEFQRGQLVGIINTVPGVRSVGWSDGGAGLPLIAEAAIASLLGFLFGLLLAYLVELHRRYNAQWNW</sequence>
<name>A0ABP7LJI1_9SPHN</name>
<evidence type="ECO:0000313" key="2">
    <source>
        <dbReference type="EMBL" id="GAA3903116.1"/>
    </source>
</evidence>
<feature type="transmembrane region" description="Helical" evidence="1">
    <location>
        <begin position="151"/>
        <end position="173"/>
    </location>
</feature>
<proteinExistence type="predicted"/>
<keyword evidence="3" id="KW-1185">Reference proteome</keyword>
<reference evidence="3" key="1">
    <citation type="journal article" date="2019" name="Int. J. Syst. Evol. Microbiol.">
        <title>The Global Catalogue of Microorganisms (GCM) 10K type strain sequencing project: providing services to taxonomists for standard genome sequencing and annotation.</title>
        <authorList>
            <consortium name="The Broad Institute Genomics Platform"/>
            <consortium name="The Broad Institute Genome Sequencing Center for Infectious Disease"/>
            <person name="Wu L."/>
            <person name="Ma J."/>
        </authorList>
    </citation>
    <scope>NUCLEOTIDE SEQUENCE [LARGE SCALE GENOMIC DNA]</scope>
    <source>
        <strain evidence="3">JCM 17543</strain>
    </source>
</reference>
<evidence type="ECO:0000256" key="1">
    <source>
        <dbReference type="SAM" id="Phobius"/>
    </source>
</evidence>
<comment type="caution">
    <text evidence="2">The sequence shown here is derived from an EMBL/GenBank/DDBJ whole genome shotgun (WGS) entry which is preliminary data.</text>
</comment>
<keyword evidence="1" id="KW-0472">Membrane</keyword>
<feature type="transmembrane region" description="Helical" evidence="1">
    <location>
        <begin position="12"/>
        <end position="28"/>
    </location>
</feature>
<accession>A0ABP7LJI1</accession>
<dbReference type="RefSeq" id="WP_344699767.1">
    <property type="nucleotide sequence ID" value="NZ_BAABBM010000001.1"/>
</dbReference>
<keyword evidence="1" id="KW-1133">Transmembrane helix</keyword>
<organism evidence="2 3">
    <name type="scientific">Sphingomonas limnosediminicola</name>
    <dbReference type="NCBI Taxonomy" id="940133"/>
    <lineage>
        <taxon>Bacteria</taxon>
        <taxon>Pseudomonadati</taxon>
        <taxon>Pseudomonadota</taxon>
        <taxon>Alphaproteobacteria</taxon>
        <taxon>Sphingomonadales</taxon>
        <taxon>Sphingomonadaceae</taxon>
        <taxon>Sphingomonas</taxon>
    </lineage>
</organism>
<evidence type="ECO:0000313" key="3">
    <source>
        <dbReference type="Proteomes" id="UP001500827"/>
    </source>
</evidence>
<protein>
    <submittedName>
        <fullName evidence="2">Uncharacterized protein</fullName>
    </submittedName>
</protein>
<keyword evidence="1" id="KW-0812">Transmembrane</keyword>
<feature type="transmembrane region" description="Helical" evidence="1">
    <location>
        <begin position="53"/>
        <end position="71"/>
    </location>
</feature>
<dbReference type="EMBL" id="BAABBM010000001">
    <property type="protein sequence ID" value="GAA3903116.1"/>
    <property type="molecule type" value="Genomic_DNA"/>
</dbReference>
<dbReference type="Proteomes" id="UP001500827">
    <property type="component" value="Unassembled WGS sequence"/>
</dbReference>